<feature type="domain" description="Methyltransferase type 11" evidence="1">
    <location>
        <begin position="75"/>
        <end position="129"/>
    </location>
</feature>
<dbReference type="GO" id="GO:0032259">
    <property type="term" value="P:methylation"/>
    <property type="evidence" value="ECO:0007669"/>
    <property type="project" value="UniProtKB-KW"/>
</dbReference>
<evidence type="ECO:0000313" key="2">
    <source>
        <dbReference type="EMBL" id="OKH20407.1"/>
    </source>
</evidence>
<evidence type="ECO:0000259" key="1">
    <source>
        <dbReference type="Pfam" id="PF08241"/>
    </source>
</evidence>
<sequence length="218" mass="25875">MSQLQILLRQTSSWLYSNNSFVKEWRYRRLKQFLSLVKPPNRARIIDLGGTPYMWELLDCGFNVTLVNLPGAIRQTDKVRGYTYVESDATNLISLFDDKSFDIVFSNSVIEHVGDEKKQAAFAAEVHRLANAYWVQTPSDNFPIEVHTGVPFYWQLPHWIRDRLIRSWKTKLPAWTKMIEELRVISKSSMRRLFPDAKIYVERKLWFEKSYSFYKPFH</sequence>
<dbReference type="InterPro" id="IPR013216">
    <property type="entry name" value="Methyltransf_11"/>
</dbReference>
<keyword evidence="2" id="KW-0808">Transferase</keyword>
<dbReference type="STRING" id="1921803.NIES593_18695"/>
<dbReference type="Pfam" id="PF08241">
    <property type="entry name" value="Methyltransf_11"/>
    <property type="match status" value="1"/>
</dbReference>
<keyword evidence="2" id="KW-0489">Methyltransferase</keyword>
<dbReference type="EMBL" id="MRCB01000030">
    <property type="protein sequence ID" value="OKH20407.1"/>
    <property type="molecule type" value="Genomic_DNA"/>
</dbReference>
<keyword evidence="3" id="KW-1185">Reference proteome</keyword>
<proteinExistence type="predicted"/>
<dbReference type="InterPro" id="IPR029063">
    <property type="entry name" value="SAM-dependent_MTases_sf"/>
</dbReference>
<organism evidence="2 3">
    <name type="scientific">Hydrococcus rivularis NIES-593</name>
    <dbReference type="NCBI Taxonomy" id="1921803"/>
    <lineage>
        <taxon>Bacteria</taxon>
        <taxon>Bacillati</taxon>
        <taxon>Cyanobacteriota</taxon>
        <taxon>Cyanophyceae</taxon>
        <taxon>Pleurocapsales</taxon>
        <taxon>Hydrococcaceae</taxon>
        <taxon>Hydrococcus</taxon>
    </lineage>
</organism>
<gene>
    <name evidence="2" type="ORF">NIES593_18695</name>
</gene>
<evidence type="ECO:0000313" key="3">
    <source>
        <dbReference type="Proteomes" id="UP000186868"/>
    </source>
</evidence>
<dbReference type="RefSeq" id="WP_073601025.1">
    <property type="nucleotide sequence ID" value="NZ_MRCB01000030.1"/>
</dbReference>
<dbReference type="OrthoDB" id="7260171at2"/>
<accession>A0A1U7H9Y2</accession>
<dbReference type="Proteomes" id="UP000186868">
    <property type="component" value="Unassembled WGS sequence"/>
</dbReference>
<comment type="caution">
    <text evidence="2">The sequence shown here is derived from an EMBL/GenBank/DDBJ whole genome shotgun (WGS) entry which is preliminary data.</text>
</comment>
<dbReference type="GO" id="GO:0008757">
    <property type="term" value="F:S-adenosylmethionine-dependent methyltransferase activity"/>
    <property type="evidence" value="ECO:0007669"/>
    <property type="project" value="InterPro"/>
</dbReference>
<name>A0A1U7H9Y2_9CYAN</name>
<dbReference type="AlphaFoldDB" id="A0A1U7H9Y2"/>
<dbReference type="CDD" id="cd02440">
    <property type="entry name" value="AdoMet_MTases"/>
    <property type="match status" value="1"/>
</dbReference>
<dbReference type="Gene3D" id="3.40.50.150">
    <property type="entry name" value="Vaccinia Virus protein VP39"/>
    <property type="match status" value="1"/>
</dbReference>
<reference evidence="2 3" key="1">
    <citation type="submission" date="2016-11" db="EMBL/GenBank/DDBJ databases">
        <title>Draft Genome Sequences of Nine Cyanobacterial Strains from Diverse Habitats.</title>
        <authorList>
            <person name="Zhu T."/>
            <person name="Hou S."/>
            <person name="Lu X."/>
            <person name="Hess W.R."/>
        </authorList>
    </citation>
    <scope>NUCLEOTIDE SEQUENCE [LARGE SCALE GENOMIC DNA]</scope>
    <source>
        <strain evidence="2 3">NIES-593</strain>
    </source>
</reference>
<dbReference type="SUPFAM" id="SSF53335">
    <property type="entry name" value="S-adenosyl-L-methionine-dependent methyltransferases"/>
    <property type="match status" value="1"/>
</dbReference>
<protein>
    <submittedName>
        <fullName evidence="2">Methyltransferase type 11</fullName>
    </submittedName>
</protein>